<dbReference type="Pfam" id="PF15410">
    <property type="entry name" value="PH_9"/>
    <property type="match status" value="1"/>
</dbReference>
<protein>
    <recommendedName>
        <fullName evidence="2">SEC7 domain-containing protein</fullName>
    </recommendedName>
</protein>
<proteinExistence type="predicted"/>
<dbReference type="InterPro" id="IPR011993">
    <property type="entry name" value="PH-like_dom_sf"/>
</dbReference>
<feature type="compositionally biased region" description="Basic and acidic residues" evidence="1">
    <location>
        <begin position="823"/>
        <end position="835"/>
    </location>
</feature>
<feature type="compositionally biased region" description="Low complexity" evidence="1">
    <location>
        <begin position="318"/>
        <end position="329"/>
    </location>
</feature>
<feature type="compositionally biased region" description="Low complexity" evidence="1">
    <location>
        <begin position="156"/>
        <end position="165"/>
    </location>
</feature>
<feature type="compositionally biased region" description="Polar residues" evidence="1">
    <location>
        <begin position="530"/>
        <end position="543"/>
    </location>
</feature>
<accession>A0A8H3YGS1</accession>
<dbReference type="PROSITE" id="PS50190">
    <property type="entry name" value="SEC7"/>
    <property type="match status" value="1"/>
</dbReference>
<dbReference type="GO" id="GO:0005085">
    <property type="term" value="F:guanyl-nucleotide exchange factor activity"/>
    <property type="evidence" value="ECO:0007669"/>
    <property type="project" value="InterPro"/>
</dbReference>
<dbReference type="PANTHER" id="PTHR10663:SF373">
    <property type="entry name" value="PH AND SEC7 DOMAIN-CONTAINING PROTEIN C11E3.11C"/>
    <property type="match status" value="1"/>
</dbReference>
<dbReference type="Pfam" id="PF01369">
    <property type="entry name" value="Sec7"/>
    <property type="match status" value="1"/>
</dbReference>
<dbReference type="GO" id="GO:0032012">
    <property type="term" value="P:regulation of ARF protein signal transduction"/>
    <property type="evidence" value="ECO:0007669"/>
    <property type="project" value="InterPro"/>
</dbReference>
<feature type="region of interest" description="Disordered" evidence="1">
    <location>
        <begin position="820"/>
        <end position="844"/>
    </location>
</feature>
<feature type="compositionally biased region" description="Polar residues" evidence="1">
    <location>
        <begin position="460"/>
        <end position="476"/>
    </location>
</feature>
<feature type="region of interest" description="Disordered" evidence="1">
    <location>
        <begin position="1196"/>
        <end position="1226"/>
    </location>
</feature>
<evidence type="ECO:0000313" key="4">
    <source>
        <dbReference type="Proteomes" id="UP000620104"/>
    </source>
</evidence>
<dbReference type="PANTHER" id="PTHR10663">
    <property type="entry name" value="GUANYL-NUCLEOTIDE EXCHANGE FACTOR"/>
    <property type="match status" value="1"/>
</dbReference>
<dbReference type="Proteomes" id="UP000620104">
    <property type="component" value="Unassembled WGS sequence"/>
</dbReference>
<feature type="domain" description="SEC7" evidence="2">
    <location>
        <begin position="520"/>
        <end position="698"/>
    </location>
</feature>
<feature type="region of interest" description="Disordered" evidence="1">
    <location>
        <begin position="724"/>
        <end position="785"/>
    </location>
</feature>
<name>A0A8H3YGS1_9TREE</name>
<feature type="region of interest" description="Disordered" evidence="1">
    <location>
        <begin position="1"/>
        <end position="202"/>
    </location>
</feature>
<keyword evidence="4" id="KW-1185">Reference proteome</keyword>
<dbReference type="SUPFAM" id="SSF48425">
    <property type="entry name" value="Sec7 domain"/>
    <property type="match status" value="1"/>
</dbReference>
<feature type="compositionally biased region" description="Polar residues" evidence="1">
    <location>
        <begin position="21"/>
        <end position="36"/>
    </location>
</feature>
<evidence type="ECO:0000313" key="3">
    <source>
        <dbReference type="EMBL" id="GHJ86951.1"/>
    </source>
</evidence>
<feature type="compositionally biased region" description="Polar residues" evidence="1">
    <location>
        <begin position="886"/>
        <end position="896"/>
    </location>
</feature>
<sequence>MSTEGTSQYQTSDPGERINGTEPSLSPDIQQSQRQGQIRYPAKQDGSQDLGDTVSSRDRSHLASSNGSGELEGVSGAMTQNEASGSAALEGRRTKQNSAVRDARSVSTSHLNADLNTTDPSHSATVLRPTADPSPSTIRNPMVSSGKPRVDIRNRSSSYGAPSSSLLQGDAMNPPQNRNASHVEGFGETKGSPRSNNEDGFKSMRTKAKGMLSRMFSTSRQNLSATPQSTRIGRGPLHTAQLVQPQTDMQPSALERPETRKMVSADTSKTLHIASQTEPAHMIGVSPRNAHSDFTGAASTSRTKRLRSAPTSIPGRGSSISPATSPITSQQTDPLHSLANDSPSIKDARISRVSRHIREGALSQVDARGESQDYVQPPVQAETSPDSFNKWKQTMEGMLDGDRLEEDLPRELGIPLASLCAPVSRADVPPGESAMQEPPPADVGIGQSFESEENRISLDGSVSSRQSATASANSSPKACRIVFTSASLSRLPPLSTSRKPSAQEQSRISFDDQTYPPQSSTISSKSQSQDRLSGTAHSNTRGSTEIRREASPSSLPEEATDPALYGKTLATEIFDANETHVCSTEVAAYLGGQRPSAKFALDQYMTNFDFAALRVDDAFRLLCGKLYLKAETQEIDRILEAFSRRYFACNPETIFGSPDVIHTVTGSFLLLNTDLHIADITTHMSRSQFVKLTLDTIDAHPQSMSPMSSTSALNPSAVIPQPSFAATAGDPDVKNPGKGKVVEAAQQSSETTYGGKEAGSRAFPSGLSTATKSRVTSSASMGSFRSVGGREHELEGVLREIYSSVKNDQILLPAAASDVYSPLRREDSRQSDRRRSSFRGIPGLFQPVIEEEGSRFTTTNATPPMGFVSNLAQTVIKEQEEDRASMKSNNTAGSQDELTDDQLALMGPPWAKEGNLTRKLYLNAEGRRSKDKNWKPVFAVLQKGEIHMFVFGSGSSSTSRDVVGGGNWMANARGLGELNLSHTVASVLPPPGYNAARSYCFRIRFSSGEMSLFQCGTEDLAHEWVSTCNYWAARRSRPPLPGGVTNAEYGWRSLESPLEERDDTLSVFSNRSSKSRISFQNTRGRRNNGFGPISEWEAPRPSLTPSTLDEEGQLESLQRHLEHLVKELKSHLSFEESLNRLYPLRSNSLLKAKDNWNKRLAYLESETDKYKLYVSSLRGAIALRVQAQGEKQLDRSLQFGSDYESQDEDEYHEYNDSEDELRYDEG</sequence>
<dbReference type="InterPro" id="IPR001849">
    <property type="entry name" value="PH_domain"/>
</dbReference>
<evidence type="ECO:0000256" key="1">
    <source>
        <dbReference type="SAM" id="MobiDB-lite"/>
    </source>
</evidence>
<feature type="region of interest" description="Disordered" evidence="1">
    <location>
        <begin position="362"/>
        <end position="386"/>
    </location>
</feature>
<feature type="compositionally biased region" description="Low complexity" evidence="1">
    <location>
        <begin position="518"/>
        <end position="529"/>
    </location>
</feature>
<feature type="region of interest" description="Disordered" evidence="1">
    <location>
        <begin position="425"/>
        <end position="476"/>
    </location>
</feature>
<comment type="caution">
    <text evidence="3">The sequence shown here is derived from an EMBL/GenBank/DDBJ whole genome shotgun (WGS) entry which is preliminary data.</text>
</comment>
<feature type="compositionally biased region" description="Acidic residues" evidence="1">
    <location>
        <begin position="1204"/>
        <end position="1226"/>
    </location>
</feature>
<feature type="compositionally biased region" description="Polar residues" evidence="1">
    <location>
        <begin position="105"/>
        <end position="124"/>
    </location>
</feature>
<feature type="compositionally biased region" description="Low complexity" evidence="1">
    <location>
        <begin position="491"/>
        <end position="500"/>
    </location>
</feature>
<feature type="region of interest" description="Disordered" evidence="1">
    <location>
        <begin position="879"/>
        <end position="898"/>
    </location>
</feature>
<organism evidence="3 4">
    <name type="scientific">Naganishia liquefaciens</name>
    <dbReference type="NCBI Taxonomy" id="104408"/>
    <lineage>
        <taxon>Eukaryota</taxon>
        <taxon>Fungi</taxon>
        <taxon>Dikarya</taxon>
        <taxon>Basidiomycota</taxon>
        <taxon>Agaricomycotina</taxon>
        <taxon>Tremellomycetes</taxon>
        <taxon>Filobasidiales</taxon>
        <taxon>Filobasidiaceae</taxon>
        <taxon>Naganishia</taxon>
    </lineage>
</organism>
<dbReference type="InterPro" id="IPR000904">
    <property type="entry name" value="Sec7_dom"/>
</dbReference>
<dbReference type="Gene3D" id="1.10.1000.11">
    <property type="entry name" value="Arf Nucleotide-binding Site Opener,domain 2"/>
    <property type="match status" value="1"/>
</dbReference>
<dbReference type="Gene3D" id="2.30.29.30">
    <property type="entry name" value="Pleckstrin-homology domain (PH domain)/Phosphotyrosine-binding domain (PTB)"/>
    <property type="match status" value="1"/>
</dbReference>
<feature type="compositionally biased region" description="Polar residues" evidence="1">
    <location>
        <begin position="1"/>
        <end position="13"/>
    </location>
</feature>
<dbReference type="InterPro" id="IPR023394">
    <property type="entry name" value="Sec7_C_sf"/>
</dbReference>
<dbReference type="EMBL" id="BLZA01000019">
    <property type="protein sequence ID" value="GHJ86951.1"/>
    <property type="molecule type" value="Genomic_DNA"/>
</dbReference>
<dbReference type="SMART" id="SM00233">
    <property type="entry name" value="PH"/>
    <property type="match status" value="1"/>
</dbReference>
<dbReference type="InterPro" id="IPR041681">
    <property type="entry name" value="PH_9"/>
</dbReference>
<dbReference type="OrthoDB" id="2157641at2759"/>
<reference evidence="3" key="1">
    <citation type="submission" date="2020-07" db="EMBL/GenBank/DDBJ databases">
        <title>Draft Genome Sequence of a Deep-Sea Yeast, Naganishia (Cryptococcus) liquefaciens strain N6.</title>
        <authorList>
            <person name="Han Y.W."/>
            <person name="Kajitani R."/>
            <person name="Morimoto H."/>
            <person name="Parhat M."/>
            <person name="Tsubouchi H."/>
            <person name="Bakenova O."/>
            <person name="Ogata M."/>
            <person name="Argunhan B."/>
            <person name="Aoki R."/>
            <person name="Kajiwara S."/>
            <person name="Itoh T."/>
            <person name="Iwasaki H."/>
        </authorList>
    </citation>
    <scope>NUCLEOTIDE SEQUENCE</scope>
    <source>
        <strain evidence="3">N6</strain>
    </source>
</reference>
<feature type="compositionally biased region" description="Polar residues" evidence="1">
    <location>
        <begin position="330"/>
        <end position="343"/>
    </location>
</feature>
<feature type="region of interest" description="Disordered" evidence="1">
    <location>
        <begin position="491"/>
        <end position="562"/>
    </location>
</feature>
<evidence type="ECO:0000259" key="2">
    <source>
        <dbReference type="PROSITE" id="PS50190"/>
    </source>
</evidence>
<dbReference type="InterPro" id="IPR035999">
    <property type="entry name" value="Sec7_dom_sf"/>
</dbReference>
<feature type="compositionally biased region" description="Polar residues" evidence="1">
    <location>
        <begin position="766"/>
        <end position="783"/>
    </location>
</feature>
<feature type="compositionally biased region" description="Polar residues" evidence="1">
    <location>
        <begin position="133"/>
        <end position="143"/>
    </location>
</feature>
<dbReference type="AlphaFoldDB" id="A0A8H3YGS1"/>
<dbReference type="SUPFAM" id="SSF50729">
    <property type="entry name" value="PH domain-like"/>
    <property type="match status" value="1"/>
</dbReference>
<feature type="region of interest" description="Disordered" evidence="1">
    <location>
        <begin position="287"/>
        <end position="346"/>
    </location>
</feature>
<feature type="compositionally biased region" description="Polar residues" evidence="1">
    <location>
        <begin position="502"/>
        <end position="517"/>
    </location>
</feature>
<dbReference type="SMART" id="SM00222">
    <property type="entry name" value="Sec7"/>
    <property type="match status" value="1"/>
</dbReference>
<gene>
    <name evidence="3" type="ORF">NliqN6_3353</name>
</gene>